<evidence type="ECO:0000256" key="5">
    <source>
        <dbReference type="ARBA" id="ARBA00022670"/>
    </source>
</evidence>
<accession>A0A4P7BVH9</accession>
<dbReference type="PROSITE" id="PS00760">
    <property type="entry name" value="SPASE_I_2"/>
    <property type="match status" value="1"/>
</dbReference>
<dbReference type="AlphaFoldDB" id="A0A4P7BVH9"/>
<dbReference type="Proteomes" id="UP000294325">
    <property type="component" value="Chromosome"/>
</dbReference>
<evidence type="ECO:0000256" key="1">
    <source>
        <dbReference type="ARBA" id="ARBA00000677"/>
    </source>
</evidence>
<keyword evidence="6 8" id="KW-0378">Hydrolase</keyword>
<evidence type="ECO:0000256" key="4">
    <source>
        <dbReference type="ARBA" id="ARBA00019232"/>
    </source>
</evidence>
<protein>
    <recommendedName>
        <fullName evidence="4 8">Signal peptidase I</fullName>
        <ecNumber evidence="3 8">3.4.21.89</ecNumber>
    </recommendedName>
</protein>
<comment type="similarity">
    <text evidence="2 9">Belongs to the peptidase S26 family.</text>
</comment>
<feature type="active site" evidence="7">
    <location>
        <position position="144"/>
    </location>
</feature>
<dbReference type="GO" id="GO:0016020">
    <property type="term" value="C:membrane"/>
    <property type="evidence" value="ECO:0007669"/>
    <property type="project" value="UniProtKB-SubCell"/>
</dbReference>
<reference evidence="11 12" key="1">
    <citation type="submission" date="2019-03" db="EMBL/GenBank/DDBJ databases">
        <title>The genome sequence of Nitrosococcus wardiae strain D1FHST reveals the archetypal metabolic capacity of ammonia-oxidizing Gammaproteobacteria.</title>
        <authorList>
            <person name="Wang L."/>
            <person name="Lim C.K."/>
            <person name="Hanson T.E."/>
            <person name="Dang H."/>
            <person name="Klotz M.G."/>
        </authorList>
    </citation>
    <scope>NUCLEOTIDE SEQUENCE [LARGE SCALE GENOMIC DNA]</scope>
    <source>
        <strain evidence="11 12">D1FHS</strain>
    </source>
</reference>
<dbReference type="OrthoDB" id="9815782at2"/>
<keyword evidence="8" id="KW-0472">Membrane</keyword>
<dbReference type="GO" id="GO:0009003">
    <property type="term" value="F:signal peptidase activity"/>
    <property type="evidence" value="ECO:0007669"/>
    <property type="project" value="UniProtKB-EC"/>
</dbReference>
<feature type="domain" description="Peptidase S26" evidence="10">
    <location>
        <begin position="59"/>
        <end position="253"/>
    </location>
</feature>
<evidence type="ECO:0000256" key="2">
    <source>
        <dbReference type="ARBA" id="ARBA00009370"/>
    </source>
</evidence>
<dbReference type="InterPro" id="IPR000223">
    <property type="entry name" value="Pept_S26A_signal_pept_1"/>
</dbReference>
<dbReference type="PROSITE" id="PS00761">
    <property type="entry name" value="SPASE_I_3"/>
    <property type="match status" value="1"/>
</dbReference>
<dbReference type="InterPro" id="IPR036286">
    <property type="entry name" value="LexA/Signal_pep-like_sf"/>
</dbReference>
<dbReference type="RefSeq" id="WP_134356196.1">
    <property type="nucleotide sequence ID" value="NZ_CP038033.1"/>
</dbReference>
<dbReference type="InterPro" id="IPR019756">
    <property type="entry name" value="Pept_S26A_signal_pept_1_Ser-AS"/>
</dbReference>
<dbReference type="CDD" id="cd06530">
    <property type="entry name" value="S26_SPase_I"/>
    <property type="match status" value="1"/>
</dbReference>
<dbReference type="EC" id="3.4.21.89" evidence="3 8"/>
<dbReference type="InterPro" id="IPR019533">
    <property type="entry name" value="Peptidase_S26"/>
</dbReference>
<dbReference type="InterPro" id="IPR019757">
    <property type="entry name" value="Pept_S26A_signal_pept_1_Lys-AS"/>
</dbReference>
<dbReference type="PANTHER" id="PTHR43390:SF1">
    <property type="entry name" value="CHLOROPLAST PROCESSING PEPTIDASE"/>
    <property type="match status" value="1"/>
</dbReference>
<feature type="transmembrane region" description="Helical" evidence="8">
    <location>
        <begin position="61"/>
        <end position="79"/>
    </location>
</feature>
<dbReference type="EMBL" id="CP038033">
    <property type="protein sequence ID" value="QBQ53179.1"/>
    <property type="molecule type" value="Genomic_DNA"/>
</dbReference>
<keyword evidence="12" id="KW-1185">Reference proteome</keyword>
<evidence type="ECO:0000256" key="7">
    <source>
        <dbReference type="PIRSR" id="PIRSR600223-1"/>
    </source>
</evidence>
<keyword evidence="8" id="KW-1133">Transmembrane helix</keyword>
<dbReference type="NCBIfam" id="TIGR02227">
    <property type="entry name" value="sigpep_I_bact"/>
    <property type="match status" value="1"/>
</dbReference>
<gene>
    <name evidence="11" type="primary">lepB</name>
    <name evidence="11" type="ORF">E3U44_00700</name>
</gene>
<keyword evidence="8" id="KW-0812">Transmembrane</keyword>
<organism evidence="11 12">
    <name type="scientific">Nitrosococcus wardiae</name>
    <dbReference type="NCBI Taxonomy" id="1814290"/>
    <lineage>
        <taxon>Bacteria</taxon>
        <taxon>Pseudomonadati</taxon>
        <taxon>Pseudomonadota</taxon>
        <taxon>Gammaproteobacteria</taxon>
        <taxon>Chromatiales</taxon>
        <taxon>Chromatiaceae</taxon>
        <taxon>Nitrosococcus</taxon>
    </lineage>
</organism>
<evidence type="ECO:0000256" key="9">
    <source>
        <dbReference type="RuleBase" id="RU362042"/>
    </source>
</evidence>
<feature type="transmembrane region" description="Helical" evidence="8">
    <location>
        <begin position="6"/>
        <end position="28"/>
    </location>
</feature>
<feature type="transmembrane region" description="Helical" evidence="8">
    <location>
        <begin position="85"/>
        <end position="107"/>
    </location>
</feature>
<dbReference type="SUPFAM" id="SSF51306">
    <property type="entry name" value="LexA/Signal peptidase"/>
    <property type="match status" value="1"/>
</dbReference>
<dbReference type="GO" id="GO:0006465">
    <property type="term" value="P:signal peptide processing"/>
    <property type="evidence" value="ECO:0007669"/>
    <property type="project" value="InterPro"/>
</dbReference>
<evidence type="ECO:0000256" key="3">
    <source>
        <dbReference type="ARBA" id="ARBA00013208"/>
    </source>
</evidence>
<name>A0A4P7BVH9_9GAMM</name>
<evidence type="ECO:0000259" key="10">
    <source>
        <dbReference type="Pfam" id="PF10502"/>
    </source>
</evidence>
<feature type="active site" evidence="7">
    <location>
        <position position="89"/>
    </location>
</feature>
<dbReference type="PROSITE" id="PS00501">
    <property type="entry name" value="SPASE_I_1"/>
    <property type="match status" value="1"/>
</dbReference>
<dbReference type="Gene3D" id="2.10.109.10">
    <property type="entry name" value="Umud Fragment, subunit A"/>
    <property type="match status" value="1"/>
</dbReference>
<dbReference type="Pfam" id="PF10502">
    <property type="entry name" value="Peptidase_S26"/>
    <property type="match status" value="1"/>
</dbReference>
<dbReference type="PRINTS" id="PR00727">
    <property type="entry name" value="LEADERPTASE"/>
</dbReference>
<proteinExistence type="inferred from homology"/>
<dbReference type="InterPro" id="IPR019758">
    <property type="entry name" value="Pept_S26A_signal_pept_1_CS"/>
</dbReference>
<comment type="catalytic activity">
    <reaction evidence="1 8">
        <text>Cleavage of hydrophobic, N-terminal signal or leader sequences from secreted and periplasmic proteins.</text>
        <dbReference type="EC" id="3.4.21.89"/>
    </reaction>
</comment>
<evidence type="ECO:0000256" key="6">
    <source>
        <dbReference type="ARBA" id="ARBA00022801"/>
    </source>
</evidence>
<dbReference type="GO" id="GO:0004252">
    <property type="term" value="F:serine-type endopeptidase activity"/>
    <property type="evidence" value="ECO:0007669"/>
    <property type="project" value="InterPro"/>
</dbReference>
<evidence type="ECO:0000256" key="8">
    <source>
        <dbReference type="RuleBase" id="RU003993"/>
    </source>
</evidence>
<evidence type="ECO:0000313" key="12">
    <source>
        <dbReference type="Proteomes" id="UP000294325"/>
    </source>
</evidence>
<comment type="subcellular location">
    <subcellularLocation>
        <location evidence="9">Membrane</location>
        <topology evidence="9">Multi-pass membrane protein</topology>
    </subcellularLocation>
</comment>
<dbReference type="PANTHER" id="PTHR43390">
    <property type="entry name" value="SIGNAL PEPTIDASE I"/>
    <property type="match status" value="1"/>
</dbReference>
<dbReference type="KEGG" id="nwr:E3U44_00700"/>
<keyword evidence="5 8" id="KW-0645">Protease</keyword>
<evidence type="ECO:0000313" key="11">
    <source>
        <dbReference type="EMBL" id="QBQ53179.1"/>
    </source>
</evidence>
<sequence length="273" mass="30880">MNLDFPTVMLIAAVITGMIWALDAWLWAPARREVAARKTASGGVSKADLKELNKEPVLVEYARSFFPIIIIVLVLRSFLVEPFRIPSGSMIPTLMVGDFILVNKFVYGIRLPVINKKIIDMGKPQRGDVAVFRYPKDPSVDYIKRVVGLPGDRIGYFNKTIYVNGKPVPQEIIGPYFQDEHPLSQSAELRIERLGNGEHQIVVEPGASLVEGQYIVPEGHYFMMGDNRDRSNDSRFWGVVPEENLVGKAFMVWMSWQWDQGGVIWDRIGESIQ</sequence>